<organism evidence="7 8">
    <name type="scientific">Candidatus Magnetaquiglobus chichijimensis</name>
    <dbReference type="NCBI Taxonomy" id="3141448"/>
    <lineage>
        <taxon>Bacteria</taxon>
        <taxon>Pseudomonadati</taxon>
        <taxon>Pseudomonadota</taxon>
        <taxon>Magnetococcia</taxon>
        <taxon>Magnetococcales</taxon>
        <taxon>Candidatus Magnetaquicoccaceae</taxon>
        <taxon>Candidatus Magnetaquiglobus</taxon>
    </lineage>
</organism>
<accession>A0ABQ0C915</accession>
<evidence type="ECO:0000256" key="3">
    <source>
        <dbReference type="ARBA" id="ARBA00023004"/>
    </source>
</evidence>
<reference evidence="7 8" key="2">
    <citation type="submission" date="2024-09" db="EMBL/GenBank/DDBJ databases">
        <title>Draft genome sequence of Candidatus Magnetaquicoccaceae bacterium FCR-1.</title>
        <authorList>
            <person name="Shimoshige H."/>
            <person name="Shimamura S."/>
            <person name="Taoka A."/>
            <person name="Kobayashi H."/>
            <person name="Maekawa T."/>
        </authorList>
    </citation>
    <scope>NUCLEOTIDE SEQUENCE [LARGE SCALE GENOMIC DNA]</scope>
    <source>
        <strain evidence="7 8">FCR-1</strain>
    </source>
</reference>
<dbReference type="InterPro" id="IPR003143">
    <property type="entry name" value="Cyt_cd1_C_sf"/>
</dbReference>
<dbReference type="InterPro" id="IPR011048">
    <property type="entry name" value="Haem_d1_sf"/>
</dbReference>
<comment type="caution">
    <text evidence="7">The sequence shown here is derived from an EMBL/GenBank/DDBJ whole genome shotgun (WGS) entry which is preliminary data.</text>
</comment>
<dbReference type="RefSeq" id="WP_420905067.1">
    <property type="nucleotide sequence ID" value="NZ_BAAFGK010000004.1"/>
</dbReference>
<evidence type="ECO:0000256" key="2">
    <source>
        <dbReference type="ARBA" id="ARBA00022723"/>
    </source>
</evidence>
<name>A0ABQ0C915_9PROT</name>
<dbReference type="Pfam" id="PF13442">
    <property type="entry name" value="Cytochrome_CBB3"/>
    <property type="match status" value="1"/>
</dbReference>
<dbReference type="PROSITE" id="PS51007">
    <property type="entry name" value="CYTC"/>
    <property type="match status" value="1"/>
</dbReference>
<evidence type="ECO:0000259" key="6">
    <source>
        <dbReference type="PROSITE" id="PS51007"/>
    </source>
</evidence>
<dbReference type="SUPFAM" id="SSF46626">
    <property type="entry name" value="Cytochrome c"/>
    <property type="match status" value="1"/>
</dbReference>
<keyword evidence="8" id="KW-1185">Reference proteome</keyword>
<dbReference type="SUPFAM" id="SSF51004">
    <property type="entry name" value="C-terminal (heme d1) domain of cytochrome cd1-nitrite reductase"/>
    <property type="match status" value="1"/>
</dbReference>
<dbReference type="EC" id="1.7.2.1" evidence="7"/>
<feature type="domain" description="Cytochrome c" evidence="6">
    <location>
        <begin position="14"/>
        <end position="92"/>
    </location>
</feature>
<evidence type="ECO:0000313" key="7">
    <source>
        <dbReference type="EMBL" id="GAB0057375.1"/>
    </source>
</evidence>
<dbReference type="Gene3D" id="1.10.760.10">
    <property type="entry name" value="Cytochrome c-like domain"/>
    <property type="match status" value="1"/>
</dbReference>
<feature type="signal peptide" evidence="5">
    <location>
        <begin position="1"/>
        <end position="19"/>
    </location>
</feature>
<dbReference type="Proteomes" id="UP001628193">
    <property type="component" value="Unassembled WGS sequence"/>
</dbReference>
<proteinExistence type="predicted"/>
<dbReference type="InterPro" id="IPR051200">
    <property type="entry name" value="Host-pathogen_enzymatic-act"/>
</dbReference>
<evidence type="ECO:0000256" key="1">
    <source>
        <dbReference type="ARBA" id="ARBA00022617"/>
    </source>
</evidence>
<keyword evidence="5" id="KW-0732">Signal</keyword>
<dbReference type="InterPro" id="IPR009056">
    <property type="entry name" value="Cyt_c-like_dom"/>
</dbReference>
<dbReference type="EMBL" id="BAAFGK010000004">
    <property type="protein sequence ID" value="GAB0057375.1"/>
    <property type="molecule type" value="Genomic_DNA"/>
</dbReference>
<evidence type="ECO:0000256" key="4">
    <source>
        <dbReference type="PROSITE-ProRule" id="PRU00433"/>
    </source>
</evidence>
<reference evidence="7 8" key="1">
    <citation type="submission" date="2024-05" db="EMBL/GenBank/DDBJ databases">
        <authorList>
            <consortium name="Candidatus Magnetaquicoccaceae bacterium FCR-1 genome sequencing consortium"/>
            <person name="Shimoshige H."/>
            <person name="Shimamura S."/>
            <person name="Taoka A."/>
            <person name="Kobayashi H."/>
            <person name="Maekawa T."/>
        </authorList>
    </citation>
    <scope>NUCLEOTIDE SEQUENCE [LARGE SCALE GENOMIC DNA]</scope>
    <source>
        <strain evidence="7 8">FCR-1</strain>
    </source>
</reference>
<dbReference type="CDD" id="cd20777">
    <property type="entry name" value="8prop_heme-binding_NirN"/>
    <property type="match status" value="1"/>
</dbReference>
<keyword evidence="3 4" id="KW-0408">Iron</keyword>
<dbReference type="Gene3D" id="2.140.10.20">
    <property type="entry name" value="C-terminal (heme d1) domain of cytochrome cd1-nitrite reductase"/>
    <property type="match status" value="1"/>
</dbReference>
<dbReference type="GO" id="GO:0050421">
    <property type="term" value="F:nitrite reductase (NO-forming) activity"/>
    <property type="evidence" value="ECO:0007669"/>
    <property type="project" value="UniProtKB-EC"/>
</dbReference>
<evidence type="ECO:0000256" key="5">
    <source>
        <dbReference type="SAM" id="SignalP"/>
    </source>
</evidence>
<dbReference type="InterPro" id="IPR036909">
    <property type="entry name" value="Cyt_c-like_dom_sf"/>
</dbReference>
<keyword evidence="1 4" id="KW-0349">Heme</keyword>
<evidence type="ECO:0000313" key="8">
    <source>
        <dbReference type="Proteomes" id="UP001628193"/>
    </source>
</evidence>
<gene>
    <name evidence="7" type="primary">nirS_1</name>
    <name evidence="7" type="ORF">SIID45300_01702</name>
</gene>
<dbReference type="PANTHER" id="PTHR47197:SF3">
    <property type="entry name" value="DIHYDRO-HEME D1 DEHYDROGENASE"/>
    <property type="match status" value="1"/>
</dbReference>
<feature type="chain" id="PRO_5045943559" evidence="5">
    <location>
        <begin position="20"/>
        <end position="494"/>
    </location>
</feature>
<dbReference type="Pfam" id="PF02239">
    <property type="entry name" value="Cytochrom_D1"/>
    <property type="match status" value="1"/>
</dbReference>
<keyword evidence="2 4" id="KW-0479">Metal-binding</keyword>
<keyword evidence="7" id="KW-0560">Oxidoreductase</keyword>
<sequence length="494" mass="54495">MKSFFVFLAVLLFVSQAEANDLYREHCAQCHHPDRLGAMGPALLPENLERVPRKESAEVIANGRPATQMPGFGDKLSPEEIQAMVGYIYGPVTPAPTWSDADIQASRITWIANEKLPKKPAHDADILNLFMVVELGDQHVTVLDGDRFEPIARFPSRFALHGGIKYAPDGRFAYMASRDGWISRFDLFSLKMTHEIRVGINTRNVAVSGDGRYVMVANTLPRSLVVLDARDLSLVKTIPLVNAKGESSRPSAVYSAPPRQSFIVALKDIAEVWEIPLADKTGKPVSDFTVRPIVLDAVLDDFLFDQAYKLLIGASRKGPTGQVVDLDAARKIAEVALPGMPHLASGIIWPYKDTEVLATPNLKEGEVTVVDLKTWQVIKRIPTLGPGFFMRSHENSPYAWVDVFNGRDKDSVHVIDKATLEVVKTLRPAPGKTSAHVEFTKSGGHVLLSIWEMDGALVIYDAKSLEEVKRIPMKKPSGKYNVSNKINRSAGTSH</sequence>
<protein>
    <submittedName>
        <fullName evidence="7">Nitrite reductase</fullName>
        <ecNumber evidence="7">1.7.2.1</ecNumber>
    </submittedName>
</protein>
<dbReference type="PANTHER" id="PTHR47197">
    <property type="entry name" value="PROTEIN NIRF"/>
    <property type="match status" value="1"/>
</dbReference>